<evidence type="ECO:0000313" key="2">
    <source>
        <dbReference type="EMBL" id="SHN83928.1"/>
    </source>
</evidence>
<reference evidence="2 3" key="1">
    <citation type="submission" date="2016-12" db="EMBL/GenBank/DDBJ databases">
        <authorList>
            <person name="Song W.-J."/>
            <person name="Kurnit D.M."/>
        </authorList>
    </citation>
    <scope>NUCLEOTIDE SEQUENCE [LARGE SCALE GENOMIC DNA]</scope>
    <source>
        <strain evidence="2 3">DSM 43162</strain>
    </source>
</reference>
<dbReference type="Pfam" id="PF08241">
    <property type="entry name" value="Methyltransf_11"/>
    <property type="match status" value="1"/>
</dbReference>
<gene>
    <name evidence="2" type="ORF">SAMN05660350_03511</name>
</gene>
<name>A0A1M7ULV3_9ACTN</name>
<dbReference type="InterPro" id="IPR029063">
    <property type="entry name" value="SAM-dependent_MTases_sf"/>
</dbReference>
<dbReference type="InterPro" id="IPR050508">
    <property type="entry name" value="Methyltransf_Superfamily"/>
</dbReference>
<dbReference type="RefSeq" id="WP_072919968.1">
    <property type="nucleotide sequence ID" value="NZ_FRDM01000022.1"/>
</dbReference>
<dbReference type="PANTHER" id="PTHR42912:SF80">
    <property type="entry name" value="METHYLTRANSFERASE DOMAIN-CONTAINING PROTEIN"/>
    <property type="match status" value="1"/>
</dbReference>
<protein>
    <submittedName>
        <fullName evidence="2">Methyltransferase domain-containing protein</fullName>
    </submittedName>
</protein>
<dbReference type="Gene3D" id="3.40.50.150">
    <property type="entry name" value="Vaccinia Virus protein VP39"/>
    <property type="match status" value="1"/>
</dbReference>
<dbReference type="SUPFAM" id="SSF53335">
    <property type="entry name" value="S-adenosyl-L-methionine-dependent methyltransferases"/>
    <property type="match status" value="1"/>
</dbReference>
<organism evidence="2 3">
    <name type="scientific">Geodermatophilus obscurus</name>
    <dbReference type="NCBI Taxonomy" id="1861"/>
    <lineage>
        <taxon>Bacteria</taxon>
        <taxon>Bacillati</taxon>
        <taxon>Actinomycetota</taxon>
        <taxon>Actinomycetes</taxon>
        <taxon>Geodermatophilales</taxon>
        <taxon>Geodermatophilaceae</taxon>
        <taxon>Geodermatophilus</taxon>
    </lineage>
</organism>
<dbReference type="PANTHER" id="PTHR42912">
    <property type="entry name" value="METHYLTRANSFERASE"/>
    <property type="match status" value="1"/>
</dbReference>
<dbReference type="GO" id="GO:0008757">
    <property type="term" value="F:S-adenosylmethionine-dependent methyltransferase activity"/>
    <property type="evidence" value="ECO:0007669"/>
    <property type="project" value="InterPro"/>
</dbReference>
<dbReference type="InterPro" id="IPR013216">
    <property type="entry name" value="Methyltransf_11"/>
</dbReference>
<dbReference type="CDD" id="cd02440">
    <property type="entry name" value="AdoMet_MTases"/>
    <property type="match status" value="1"/>
</dbReference>
<dbReference type="Proteomes" id="UP000184428">
    <property type="component" value="Unassembled WGS sequence"/>
</dbReference>
<evidence type="ECO:0000313" key="3">
    <source>
        <dbReference type="Proteomes" id="UP000184428"/>
    </source>
</evidence>
<proteinExistence type="predicted"/>
<feature type="domain" description="Methyltransferase type 11" evidence="1">
    <location>
        <begin position="50"/>
        <end position="143"/>
    </location>
</feature>
<keyword evidence="2" id="KW-0489">Methyltransferase</keyword>
<evidence type="ECO:0000259" key="1">
    <source>
        <dbReference type="Pfam" id="PF08241"/>
    </source>
</evidence>
<dbReference type="GO" id="GO:0032259">
    <property type="term" value="P:methylation"/>
    <property type="evidence" value="ECO:0007669"/>
    <property type="project" value="UniProtKB-KW"/>
</dbReference>
<keyword evidence="2" id="KW-0808">Transferase</keyword>
<sequence>MTTEPPDTDTFQITAEAAELYEARFVPAIFAEWAPLLADLAGVRPGQEVLDAACGTGIVARTVADRLAGDGRVVGLDLNAAMLAVARRVRPDLEWRQGDVAALPFPDRSFDVVLCQMALMFVPDRTAALREMARVTRPGGTVALCVPAALADQPAYGPFVEVAAQHAGAEARMLLGTYWACGDLDRLLETAAAAGLAVVDARTHLGTASFDSVEAFVATEVEGSPLAQRITRDVYDRIRTGARKALAPFTGPDGTVAAPFRGHLLAARPRQG</sequence>
<dbReference type="AlphaFoldDB" id="A0A1M7ULV3"/>
<accession>A0A1M7ULV3</accession>
<dbReference type="OrthoDB" id="3763870at2"/>
<dbReference type="EMBL" id="FRDM01000022">
    <property type="protein sequence ID" value="SHN83928.1"/>
    <property type="molecule type" value="Genomic_DNA"/>
</dbReference>